<keyword evidence="2" id="KW-1185">Reference proteome</keyword>
<sequence>MVPLGLTVVISFWKRVGFGIRPDVTLAAYASFLHGLRLEILERSLIVATEVTVIGVLVAYPIAWFLAMKASPRATRVVLMLFTIPFLVNYVIRTFSWSYLLGRTGPVNEVLMASGITAAPLDWLLYSDFAVLIGLLTSYVPFMIFPLWLSISGIDRRLIQASWLLGAEPTRTFLRITLPLSMPGVFAAIIFGFVGSFGDSAVPVILGGTGYQLIGNEITSTLDVLNYPLAAAMSTVVLMAMLVLLGLWFGLFDLRSFLGKALKK</sequence>
<name>A0ACC7NLN2_9BURK</name>
<organism evidence="1 2">
    <name type="scientific">Paraburkholderia rhynchosiae</name>
    <dbReference type="NCBI Taxonomy" id="487049"/>
    <lineage>
        <taxon>Bacteria</taxon>
        <taxon>Pseudomonadati</taxon>
        <taxon>Pseudomonadota</taxon>
        <taxon>Betaproteobacteria</taxon>
        <taxon>Burkholderiales</taxon>
        <taxon>Burkholderiaceae</taxon>
        <taxon>Paraburkholderia</taxon>
    </lineage>
</organism>
<evidence type="ECO:0000313" key="2">
    <source>
        <dbReference type="Proteomes" id="UP001629235"/>
    </source>
</evidence>
<gene>
    <name evidence="1" type="ORF">PQR01_34195</name>
</gene>
<protein>
    <submittedName>
        <fullName evidence="1">ABC transporter permease</fullName>
    </submittedName>
</protein>
<dbReference type="EMBL" id="JAQQDW010000113">
    <property type="protein sequence ID" value="MFM0108352.1"/>
    <property type="molecule type" value="Genomic_DNA"/>
</dbReference>
<dbReference type="Proteomes" id="UP001629235">
    <property type="component" value="Unassembled WGS sequence"/>
</dbReference>
<accession>A0ACC7NLN2</accession>
<reference evidence="1 2" key="1">
    <citation type="journal article" date="2024" name="Chem. Sci.">
        <title>Discovery of megapolipeptins by genome mining of a Burkholderiales bacteria collection.</title>
        <authorList>
            <person name="Paulo B.S."/>
            <person name="Recchia M.J.J."/>
            <person name="Lee S."/>
            <person name="Fergusson C.H."/>
            <person name="Romanowski S.B."/>
            <person name="Hernandez A."/>
            <person name="Krull N."/>
            <person name="Liu D.Y."/>
            <person name="Cavanagh H."/>
            <person name="Bos A."/>
            <person name="Gray C.A."/>
            <person name="Murphy B.T."/>
            <person name="Linington R.G."/>
            <person name="Eustaquio A.S."/>
        </authorList>
    </citation>
    <scope>NUCLEOTIDE SEQUENCE [LARGE SCALE GENOMIC DNA]</scope>
    <source>
        <strain evidence="1 2">RL18-126-BIB-B</strain>
    </source>
</reference>
<proteinExistence type="predicted"/>
<evidence type="ECO:0000313" key="1">
    <source>
        <dbReference type="EMBL" id="MFM0108352.1"/>
    </source>
</evidence>
<comment type="caution">
    <text evidence="1">The sequence shown here is derived from an EMBL/GenBank/DDBJ whole genome shotgun (WGS) entry which is preliminary data.</text>
</comment>